<evidence type="ECO:0000256" key="3">
    <source>
        <dbReference type="ARBA" id="ARBA00022448"/>
    </source>
</evidence>
<keyword evidence="4" id="KW-1003">Cell membrane</keyword>
<feature type="transmembrane region" description="Helical" evidence="8">
    <location>
        <begin position="200"/>
        <end position="219"/>
    </location>
</feature>
<keyword evidence="6 8" id="KW-1133">Transmembrane helix</keyword>
<evidence type="ECO:0000256" key="5">
    <source>
        <dbReference type="ARBA" id="ARBA00022692"/>
    </source>
</evidence>
<evidence type="ECO:0000256" key="2">
    <source>
        <dbReference type="ARBA" id="ARBA00007935"/>
    </source>
</evidence>
<evidence type="ECO:0000313" key="10">
    <source>
        <dbReference type="Proteomes" id="UP001367922"/>
    </source>
</evidence>
<dbReference type="PANTHER" id="PTHR30472">
    <property type="entry name" value="FERRIC ENTEROBACTIN TRANSPORT SYSTEM PERMEASE PROTEIN"/>
    <property type="match status" value="1"/>
</dbReference>
<dbReference type="Gene3D" id="1.10.3470.10">
    <property type="entry name" value="ABC transporter involved in vitamin B12 uptake, BtuC"/>
    <property type="match status" value="1"/>
</dbReference>
<feature type="transmembrane region" description="Helical" evidence="8">
    <location>
        <begin position="248"/>
        <end position="273"/>
    </location>
</feature>
<keyword evidence="7 8" id="KW-0472">Membrane</keyword>
<feature type="transmembrane region" description="Helical" evidence="8">
    <location>
        <begin position="158"/>
        <end position="180"/>
    </location>
</feature>
<gene>
    <name evidence="9" type="ORF">WAX78_09875</name>
</gene>
<evidence type="ECO:0000256" key="1">
    <source>
        <dbReference type="ARBA" id="ARBA00004651"/>
    </source>
</evidence>
<protein>
    <submittedName>
        <fullName evidence="9">Iron ABC transporter permease</fullName>
    </submittedName>
</protein>
<evidence type="ECO:0000313" key="9">
    <source>
        <dbReference type="EMBL" id="MEI4829759.1"/>
    </source>
</evidence>
<dbReference type="Pfam" id="PF01032">
    <property type="entry name" value="FecCD"/>
    <property type="match status" value="1"/>
</dbReference>
<keyword evidence="3" id="KW-0813">Transport</keyword>
<sequence length="338" mass="36129">MNQGILTKRNISILSSISILICTVFFISLHTGTFKMSPVEVLKTLVGLGAEDQTTILFDFRMPRMIVALLVGSALAVSGAIMQGLSRNPLADPGIMGINAGAGLSVVVFVYFFFGKVTMHSILSVFILPFFALVGAILAAVIIYALAWKDGVSPIRLILVGIAVAAGFGAVSLVFSMKMTSNDFRFATIWLSGSLWGTDWKFVLSVLPWMLIFLPIAFMKAHVLNVMNLGDAAAIGLGLNVEKERRKLLFIAVCLAGASVAVAGGISFIGLMAPHLARRLVGGKHQIMLPTAALIGTLLLLFSDLLSRSLLTTSEIPVGLVISVIGAPYFIYLLVKTR</sequence>
<feature type="transmembrane region" description="Helical" evidence="8">
    <location>
        <begin position="12"/>
        <end position="29"/>
    </location>
</feature>
<evidence type="ECO:0000256" key="8">
    <source>
        <dbReference type="SAM" id="Phobius"/>
    </source>
</evidence>
<organism evidence="9 10">
    <name type="scientific">Bacillus yunxiaonensis</name>
    <dbReference type="NCBI Taxonomy" id="3127665"/>
    <lineage>
        <taxon>Bacteria</taxon>
        <taxon>Bacillati</taxon>
        <taxon>Bacillota</taxon>
        <taxon>Bacilli</taxon>
        <taxon>Bacillales</taxon>
        <taxon>Bacillaceae</taxon>
        <taxon>Bacillus</taxon>
    </lineage>
</organism>
<accession>A0ABU8FV01</accession>
<feature type="transmembrane region" description="Helical" evidence="8">
    <location>
        <begin position="285"/>
        <end position="306"/>
    </location>
</feature>
<dbReference type="RefSeq" id="WP_336482122.1">
    <property type="nucleotide sequence ID" value="NZ_JBAWSV010000003.1"/>
</dbReference>
<dbReference type="CDD" id="cd06550">
    <property type="entry name" value="TM_ABC_iron-siderophores_like"/>
    <property type="match status" value="1"/>
</dbReference>
<proteinExistence type="inferred from homology"/>
<comment type="similarity">
    <text evidence="2">Belongs to the binding-protein-dependent transport system permease family. FecCD subfamily.</text>
</comment>
<feature type="transmembrane region" description="Helical" evidence="8">
    <location>
        <begin position="318"/>
        <end position="335"/>
    </location>
</feature>
<feature type="transmembrane region" description="Helical" evidence="8">
    <location>
        <begin position="126"/>
        <end position="146"/>
    </location>
</feature>
<evidence type="ECO:0000256" key="6">
    <source>
        <dbReference type="ARBA" id="ARBA00022989"/>
    </source>
</evidence>
<evidence type="ECO:0000256" key="4">
    <source>
        <dbReference type="ARBA" id="ARBA00022475"/>
    </source>
</evidence>
<reference evidence="9 10" key="1">
    <citation type="submission" date="2024-01" db="EMBL/GenBank/DDBJ databases">
        <title>Seven novel Bacillus-like species.</title>
        <authorList>
            <person name="Liu G."/>
        </authorList>
    </citation>
    <scope>NUCLEOTIDE SEQUENCE [LARGE SCALE GENOMIC DNA]</scope>
    <source>
        <strain evidence="9 10">FJAT-53711</strain>
    </source>
</reference>
<dbReference type="Proteomes" id="UP001367922">
    <property type="component" value="Unassembled WGS sequence"/>
</dbReference>
<name>A0ABU8FV01_9BACI</name>
<feature type="transmembrane region" description="Helical" evidence="8">
    <location>
        <begin position="65"/>
        <end position="82"/>
    </location>
</feature>
<dbReference type="InterPro" id="IPR000522">
    <property type="entry name" value="ABC_transptr_permease_BtuC"/>
</dbReference>
<keyword evidence="5 8" id="KW-0812">Transmembrane</keyword>
<dbReference type="PANTHER" id="PTHR30472:SF64">
    <property type="entry name" value="IRON(3+)-HYDROXAMATE IMPORT SYSTEM PERMEASE PROTEIN FHUG"/>
    <property type="match status" value="1"/>
</dbReference>
<keyword evidence="10" id="KW-1185">Reference proteome</keyword>
<dbReference type="EMBL" id="JBAWSV010000003">
    <property type="protein sequence ID" value="MEI4829759.1"/>
    <property type="molecule type" value="Genomic_DNA"/>
</dbReference>
<evidence type="ECO:0000256" key="7">
    <source>
        <dbReference type="ARBA" id="ARBA00023136"/>
    </source>
</evidence>
<dbReference type="InterPro" id="IPR037294">
    <property type="entry name" value="ABC_BtuC-like"/>
</dbReference>
<comment type="caution">
    <text evidence="9">The sequence shown here is derived from an EMBL/GenBank/DDBJ whole genome shotgun (WGS) entry which is preliminary data.</text>
</comment>
<feature type="transmembrane region" description="Helical" evidence="8">
    <location>
        <begin position="94"/>
        <end position="114"/>
    </location>
</feature>
<comment type="subcellular location">
    <subcellularLocation>
        <location evidence="1">Cell membrane</location>
        <topology evidence="1">Multi-pass membrane protein</topology>
    </subcellularLocation>
</comment>
<dbReference type="SUPFAM" id="SSF81345">
    <property type="entry name" value="ABC transporter involved in vitamin B12 uptake, BtuC"/>
    <property type="match status" value="1"/>
</dbReference>